<dbReference type="AlphaFoldDB" id="A0A8J6T4W4"/>
<dbReference type="EMBL" id="JACNJD010000248">
    <property type="protein sequence ID" value="MBC8177982.1"/>
    <property type="molecule type" value="Genomic_DNA"/>
</dbReference>
<name>A0A8J6T4W4_9DELT</name>
<dbReference type="SUPFAM" id="SSF51735">
    <property type="entry name" value="NAD(P)-binding Rossmann-fold domains"/>
    <property type="match status" value="1"/>
</dbReference>
<proteinExistence type="predicted"/>
<evidence type="ECO:0000313" key="5">
    <source>
        <dbReference type="Proteomes" id="UP000650524"/>
    </source>
</evidence>
<keyword evidence="2" id="KW-0520">NAD</keyword>
<evidence type="ECO:0000259" key="3">
    <source>
        <dbReference type="Pfam" id="PF02826"/>
    </source>
</evidence>
<dbReference type="Gene3D" id="3.40.50.720">
    <property type="entry name" value="NAD(P)-binding Rossmann-like Domain"/>
    <property type="match status" value="2"/>
</dbReference>
<dbReference type="InterPro" id="IPR006140">
    <property type="entry name" value="D-isomer_DH_NAD-bd"/>
</dbReference>
<dbReference type="GO" id="GO:0051287">
    <property type="term" value="F:NAD binding"/>
    <property type="evidence" value="ECO:0007669"/>
    <property type="project" value="InterPro"/>
</dbReference>
<dbReference type="Pfam" id="PF02826">
    <property type="entry name" value="2-Hacid_dh_C"/>
    <property type="match status" value="1"/>
</dbReference>
<dbReference type="InterPro" id="IPR036291">
    <property type="entry name" value="NAD(P)-bd_dom_sf"/>
</dbReference>
<protein>
    <submittedName>
        <fullName evidence="4">D-2-hydroxyacid dehydrogenase</fullName>
    </submittedName>
</protein>
<dbReference type="GO" id="GO:0016491">
    <property type="term" value="F:oxidoreductase activity"/>
    <property type="evidence" value="ECO:0007669"/>
    <property type="project" value="UniProtKB-KW"/>
</dbReference>
<evidence type="ECO:0000313" key="4">
    <source>
        <dbReference type="EMBL" id="MBC8177982.1"/>
    </source>
</evidence>
<organism evidence="4 5">
    <name type="scientific">Candidatus Desulfacyla euxinica</name>
    <dbReference type="NCBI Taxonomy" id="2841693"/>
    <lineage>
        <taxon>Bacteria</taxon>
        <taxon>Deltaproteobacteria</taxon>
        <taxon>Candidatus Desulfacyla</taxon>
    </lineage>
</organism>
<accession>A0A8J6T4W4</accession>
<dbReference type="CDD" id="cd05300">
    <property type="entry name" value="2-Hacid_dh_1"/>
    <property type="match status" value="1"/>
</dbReference>
<reference evidence="4 5" key="1">
    <citation type="submission" date="2020-08" db="EMBL/GenBank/DDBJ databases">
        <title>Bridging the membrane lipid divide: bacteria of the FCB group superphylum have the potential to synthesize archaeal ether lipids.</title>
        <authorList>
            <person name="Villanueva L."/>
            <person name="Von Meijenfeldt F.A.B."/>
            <person name="Westbye A.B."/>
            <person name="Yadav S."/>
            <person name="Hopmans E.C."/>
            <person name="Dutilh B.E."/>
            <person name="Sinninghe Damste J.S."/>
        </authorList>
    </citation>
    <scope>NUCLEOTIDE SEQUENCE [LARGE SCALE GENOMIC DNA]</scope>
    <source>
        <strain evidence="4">NIOZ-UU27</strain>
    </source>
</reference>
<dbReference type="Proteomes" id="UP000650524">
    <property type="component" value="Unassembled WGS sequence"/>
</dbReference>
<gene>
    <name evidence="4" type="ORF">H8E19_11310</name>
</gene>
<dbReference type="PANTHER" id="PTHR43333">
    <property type="entry name" value="2-HACID_DH_C DOMAIN-CONTAINING PROTEIN"/>
    <property type="match status" value="1"/>
</dbReference>
<feature type="domain" description="D-isomer specific 2-hydroxyacid dehydrogenase NAD-binding" evidence="3">
    <location>
        <begin position="108"/>
        <end position="280"/>
    </location>
</feature>
<sequence>MMKEKNRLLILSKNSAQYAELIEKHDFSGLEFIVCDRAGEAETHAENCNIILGEPDRIAPVLDVAENLQWIQSTYAGVETFITPSQRTDYLLTGVRDLFGPLMSEYVFAYILAFERNILQTYENQQERLWQDMPYKSLKGTLLGICGLGSIGRHIALTGKHFGMEVWGYKRSDEVVPGIDRLFTQTGFRDFSAHPDYIVITLPHTPESFHLFDYASFQAMKRSAIFINVGRGPVVSESALARALEEELIRGAVLDVFEEEPLPKDSNLWGLPNVFITPHNSAYSFPEDVVDIFAENYRLFVTGKPLKYVVDFERGY</sequence>
<comment type="caution">
    <text evidence="4">The sequence shown here is derived from an EMBL/GenBank/DDBJ whole genome shotgun (WGS) entry which is preliminary data.</text>
</comment>
<evidence type="ECO:0000256" key="1">
    <source>
        <dbReference type="ARBA" id="ARBA00023002"/>
    </source>
</evidence>
<dbReference type="PANTHER" id="PTHR43333:SF1">
    <property type="entry name" value="D-ISOMER SPECIFIC 2-HYDROXYACID DEHYDROGENASE NAD-BINDING DOMAIN-CONTAINING PROTEIN"/>
    <property type="match status" value="1"/>
</dbReference>
<evidence type="ECO:0000256" key="2">
    <source>
        <dbReference type="ARBA" id="ARBA00023027"/>
    </source>
</evidence>
<keyword evidence="1" id="KW-0560">Oxidoreductase</keyword>